<organism evidence="2 3">
    <name type="scientific">Mycobacterium servetii</name>
    <dbReference type="NCBI Taxonomy" id="3237418"/>
    <lineage>
        <taxon>Bacteria</taxon>
        <taxon>Bacillati</taxon>
        <taxon>Actinomycetota</taxon>
        <taxon>Actinomycetes</taxon>
        <taxon>Mycobacteriales</taxon>
        <taxon>Mycobacteriaceae</taxon>
        <taxon>Mycobacterium</taxon>
    </lineage>
</organism>
<dbReference type="Proteomes" id="UP001564760">
    <property type="component" value="Unassembled WGS sequence"/>
</dbReference>
<proteinExistence type="predicted"/>
<evidence type="ECO:0000259" key="1">
    <source>
        <dbReference type="Pfam" id="PF01636"/>
    </source>
</evidence>
<dbReference type="InterPro" id="IPR011009">
    <property type="entry name" value="Kinase-like_dom_sf"/>
</dbReference>
<dbReference type="EMBL" id="JBGEDP010000001">
    <property type="protein sequence ID" value="MEY8014794.1"/>
    <property type="molecule type" value="Genomic_DNA"/>
</dbReference>
<accession>A0ABV4BWW2</accession>
<dbReference type="Pfam" id="PF01636">
    <property type="entry name" value="APH"/>
    <property type="match status" value="1"/>
</dbReference>
<protein>
    <submittedName>
        <fullName evidence="2">Phosphotransferase family protein</fullName>
    </submittedName>
</protein>
<name>A0ABV4BWW2_9MYCO</name>
<keyword evidence="3" id="KW-1185">Reference proteome</keyword>
<dbReference type="Gene3D" id="3.90.1200.10">
    <property type="match status" value="1"/>
</dbReference>
<comment type="caution">
    <text evidence="2">The sequence shown here is derived from an EMBL/GenBank/DDBJ whole genome shotgun (WGS) entry which is preliminary data.</text>
</comment>
<feature type="domain" description="Aminoglycoside phosphotransferase" evidence="1">
    <location>
        <begin position="41"/>
        <end position="236"/>
    </location>
</feature>
<dbReference type="InterPro" id="IPR002575">
    <property type="entry name" value="Aminoglycoside_PTrfase"/>
</dbReference>
<dbReference type="RefSeq" id="WP_369737214.1">
    <property type="nucleotide sequence ID" value="NZ_JBGEDP010000001.1"/>
</dbReference>
<evidence type="ECO:0000313" key="2">
    <source>
        <dbReference type="EMBL" id="MEY8014794.1"/>
    </source>
</evidence>
<gene>
    <name evidence="2" type="ORF">AB8998_07135</name>
</gene>
<dbReference type="SUPFAM" id="SSF56112">
    <property type="entry name" value="Protein kinase-like (PK-like)"/>
    <property type="match status" value="1"/>
</dbReference>
<evidence type="ECO:0000313" key="3">
    <source>
        <dbReference type="Proteomes" id="UP001564760"/>
    </source>
</evidence>
<sequence length="359" mass="38876">MSAEGMSSTTPSNGGADYLPIGLIDIELGTPPTELVDDTTAFLLGADQGSPSAVLKVARGLLGTAELRTQRRVLSELAIHHGLDGAWRELLPRVLAFDERSDATLSVESFLPGIGLTEALTYHPDRVEELTTAALSAIAPLHRRTTTFVGVDNAIMLWRWLVGPLAGLAHMCRRLDPGRAVKVDRLSQMLRRDVREWRMPVGWTHGGYTPANVLVDGAQGQVTGIVDWGGAGPGRPPLIDEYLLILTVGCQVQGADLGTVVTERLRSGGLLERERNALHAARDRSGTDPGDRDLGEGRVDECVAVVLTWLHHVADLWRRRATRPNHYAWWATNVAPVIDLAAAWYPGGAGYFADGRVGE</sequence>
<reference evidence="2 3" key="1">
    <citation type="submission" date="2024-08" db="EMBL/GenBank/DDBJ databases">
        <title>Mycobacterium servetensis sp. nov., a novel rapid-growing mycobacterial species recovered from a human patient in Zaragoza, Spain.</title>
        <authorList>
            <person name="Tristancho-Baro A.I."/>
            <person name="Buenestado-Serrano S."/>
            <person name="Garcia De Viedma D."/>
            <person name="Milagro-Beamonte A."/>
            <person name="Burillo N."/>
            <person name="Sanz S."/>
            <person name="Lopez-Calleja A.I."/>
            <person name="Penas-Utrilla D."/>
            <person name="Guardingo M."/>
            <person name="Garcia M.J."/>
            <person name="Vinuelas-Bayon J."/>
        </authorList>
    </citation>
    <scope>NUCLEOTIDE SEQUENCE [LARGE SCALE GENOMIC DNA]</scope>
    <source>
        <strain evidence="3">HUMS_12744610</strain>
    </source>
</reference>